<dbReference type="Gene3D" id="3.20.20.140">
    <property type="entry name" value="Metal-dependent hydrolases"/>
    <property type="match status" value="1"/>
</dbReference>
<reference evidence="2 3" key="1">
    <citation type="journal article" date="2020" name="FEMS Microbiol. Ecol.">
        <title>Temporal dynamics of bacterial communities during seed development and maturation.</title>
        <authorList>
            <person name="Chesneau G."/>
            <person name="Torres-Cortes G."/>
            <person name="Briand M."/>
            <person name="Darrasse A."/>
            <person name="Preveaux A."/>
            <person name="Marais C."/>
            <person name="Jacques M.A."/>
            <person name="Shade A."/>
            <person name="Barret M."/>
        </authorList>
    </citation>
    <scope>NUCLEOTIDE SEQUENCE [LARGE SCALE GENOMIC DNA]</scope>
    <source>
        <strain evidence="2 3">CFBP13723</strain>
    </source>
</reference>
<name>A0ABR9AA54_9PSED</name>
<keyword evidence="3" id="KW-1185">Reference proteome</keyword>
<dbReference type="PANTHER" id="PTHR35563:SF2">
    <property type="entry name" value="BARREL METAL-DEPENDENT HYDROLASE, PUTATIVE (AFU_ORTHOLOGUE AFUA_1G16240)-RELATED"/>
    <property type="match status" value="1"/>
</dbReference>
<protein>
    <submittedName>
        <fullName evidence="2">Amidohydrolase family protein</fullName>
    </submittedName>
</protein>
<proteinExistence type="predicted"/>
<evidence type="ECO:0000313" key="2">
    <source>
        <dbReference type="EMBL" id="MBD8122906.1"/>
    </source>
</evidence>
<dbReference type="PROSITE" id="PS51318">
    <property type="entry name" value="TAT"/>
    <property type="match status" value="1"/>
</dbReference>
<dbReference type="EMBL" id="JACYNP010000007">
    <property type="protein sequence ID" value="MBD8122906.1"/>
    <property type="molecule type" value="Genomic_DNA"/>
</dbReference>
<evidence type="ECO:0000313" key="3">
    <source>
        <dbReference type="Proteomes" id="UP000625247"/>
    </source>
</evidence>
<sequence>MAFSRRRFIQAVGTIGAIASVRAQAQTPYSSGEERPKLQMPHGSVDSHMHLYDDRYPAAANATLRPPNAYLTDYHALQSRLGIHRMVIVTPSTYGTDNRCMLEGLKHSQGAARGVAVVNGSITDEDLAELHNAGVRGIRFNLSYGGAALSDLERLAARVNEFGWNVQIVAPGTQLTDLETRLRQLPARLVIDHMGHVPQPEGTESDAFKTIRRLLDNEKVWVKLSGPYIRSKVGPPSYADVGLVAKALVELKPQRMLWGSDWPHPTMQQQKPDDALMLDLLAGWAPGEAERTMILKDNPAALYGFE</sequence>
<dbReference type="InterPro" id="IPR052358">
    <property type="entry name" value="Aro_Compnd_Degr_Hydrolases"/>
</dbReference>
<dbReference type="PANTHER" id="PTHR35563">
    <property type="entry name" value="BARREL METAL-DEPENDENT HYDROLASE, PUTATIVE (AFU_ORTHOLOGUE AFUA_1G16240)-RELATED"/>
    <property type="match status" value="1"/>
</dbReference>
<dbReference type="SUPFAM" id="SSF51556">
    <property type="entry name" value="Metallo-dependent hydrolases"/>
    <property type="match status" value="1"/>
</dbReference>
<dbReference type="RefSeq" id="WP_191944963.1">
    <property type="nucleotide sequence ID" value="NZ_JACYNP010000007.1"/>
</dbReference>
<accession>A0ABR9AA54</accession>
<dbReference type="InterPro" id="IPR006680">
    <property type="entry name" value="Amidohydro-rel"/>
</dbReference>
<dbReference type="Proteomes" id="UP000625247">
    <property type="component" value="Unassembled WGS sequence"/>
</dbReference>
<dbReference type="InterPro" id="IPR006311">
    <property type="entry name" value="TAT_signal"/>
</dbReference>
<dbReference type="InterPro" id="IPR032466">
    <property type="entry name" value="Metal_Hydrolase"/>
</dbReference>
<gene>
    <name evidence="2" type="ORF">IFT62_16960</name>
</gene>
<dbReference type="Pfam" id="PF04909">
    <property type="entry name" value="Amidohydro_2"/>
    <property type="match status" value="1"/>
</dbReference>
<evidence type="ECO:0000259" key="1">
    <source>
        <dbReference type="Pfam" id="PF04909"/>
    </source>
</evidence>
<organism evidence="2 3">
    <name type="scientific">Pseudomonas lutea</name>
    <dbReference type="NCBI Taxonomy" id="243924"/>
    <lineage>
        <taxon>Bacteria</taxon>
        <taxon>Pseudomonadati</taxon>
        <taxon>Pseudomonadota</taxon>
        <taxon>Gammaproteobacteria</taxon>
        <taxon>Pseudomonadales</taxon>
        <taxon>Pseudomonadaceae</taxon>
        <taxon>Pseudomonas</taxon>
    </lineage>
</organism>
<feature type="domain" description="Amidohydrolase-related" evidence="1">
    <location>
        <begin position="45"/>
        <end position="305"/>
    </location>
</feature>
<comment type="caution">
    <text evidence="2">The sequence shown here is derived from an EMBL/GenBank/DDBJ whole genome shotgun (WGS) entry which is preliminary data.</text>
</comment>